<proteinExistence type="inferred from homology"/>
<dbReference type="InterPro" id="IPR014729">
    <property type="entry name" value="Rossmann-like_a/b/a_fold"/>
</dbReference>
<dbReference type="Gene3D" id="3.40.50.620">
    <property type="entry name" value="HUPs"/>
    <property type="match status" value="2"/>
</dbReference>
<comment type="pathway">
    <text evidence="9">Phospholipid metabolism; phosphatidylethanolamine biosynthesis; phosphatidylethanolamine from ethanolamine: step 2/3.</text>
</comment>
<keyword evidence="8" id="KW-1208">Phospholipid metabolism</keyword>
<evidence type="ECO:0000256" key="4">
    <source>
        <dbReference type="ARBA" id="ARBA00022679"/>
    </source>
</evidence>
<dbReference type="KEGG" id="eiv:EIN_281180"/>
<evidence type="ECO:0000256" key="3">
    <source>
        <dbReference type="ARBA" id="ARBA00022516"/>
    </source>
</evidence>
<keyword evidence="7" id="KW-0594">Phospholipid biosynthesis</keyword>
<keyword evidence="14" id="KW-1185">Reference proteome</keyword>
<reference evidence="13 14" key="1">
    <citation type="submission" date="2012-10" db="EMBL/GenBank/DDBJ databases">
        <authorList>
            <person name="Zafar N."/>
            <person name="Inman J."/>
            <person name="Hall N."/>
            <person name="Lorenzi H."/>
            <person name="Caler E."/>
        </authorList>
    </citation>
    <scope>NUCLEOTIDE SEQUENCE [LARGE SCALE GENOMIC DNA]</scope>
    <source>
        <strain evidence="13 14">IP1</strain>
    </source>
</reference>
<keyword evidence="5 13" id="KW-0548">Nucleotidyltransferase</keyword>
<evidence type="ECO:0000256" key="10">
    <source>
        <dbReference type="ARBA" id="ARBA00024221"/>
    </source>
</evidence>
<dbReference type="InterPro" id="IPR004821">
    <property type="entry name" value="Cyt_trans-like"/>
</dbReference>
<protein>
    <recommendedName>
        <fullName evidence="10">ethanolamine-phosphate cytidylyltransferase</fullName>
        <ecNumber evidence="10">2.7.7.14</ecNumber>
    </recommendedName>
    <alternativeName>
        <fullName evidence="11">CTP:phosphoethanolamine cytidylyltransferase</fullName>
    </alternativeName>
</protein>
<dbReference type="GO" id="GO:0005737">
    <property type="term" value="C:cytoplasm"/>
    <property type="evidence" value="ECO:0007669"/>
    <property type="project" value="TreeGrafter"/>
</dbReference>
<dbReference type="OMA" id="KVWIRIR"/>
<evidence type="ECO:0000313" key="13">
    <source>
        <dbReference type="EMBL" id="ELP85757.1"/>
    </source>
</evidence>
<dbReference type="InterPro" id="IPR044608">
    <property type="entry name" value="Ect1/PCYT2"/>
</dbReference>
<comment type="similarity">
    <text evidence="2">Belongs to the cytidylyltransferase family.</text>
</comment>
<gene>
    <name evidence="13" type="ORF">EIN_281180</name>
</gene>
<dbReference type="GeneID" id="14884742"/>
<organism evidence="13 14">
    <name type="scientific">Entamoeba invadens IP1</name>
    <dbReference type="NCBI Taxonomy" id="370355"/>
    <lineage>
        <taxon>Eukaryota</taxon>
        <taxon>Amoebozoa</taxon>
        <taxon>Evosea</taxon>
        <taxon>Archamoebae</taxon>
        <taxon>Mastigamoebida</taxon>
        <taxon>Entamoebidae</taxon>
        <taxon>Entamoeba</taxon>
    </lineage>
</organism>
<dbReference type="GO" id="GO:0004306">
    <property type="term" value="F:ethanolamine-phosphate cytidylyltransferase activity"/>
    <property type="evidence" value="ECO:0007669"/>
    <property type="project" value="UniProtKB-EC"/>
</dbReference>
<keyword evidence="3" id="KW-0444">Lipid biosynthesis</keyword>
<dbReference type="Pfam" id="PF01467">
    <property type="entry name" value="CTP_transf_like"/>
    <property type="match status" value="2"/>
</dbReference>
<evidence type="ECO:0000256" key="11">
    <source>
        <dbReference type="ARBA" id="ARBA00031473"/>
    </source>
</evidence>
<dbReference type="VEuPathDB" id="AmoebaDB:EIN_281180"/>
<dbReference type="OrthoDB" id="40021at2759"/>
<dbReference type="GO" id="GO:0006646">
    <property type="term" value="P:phosphatidylethanolamine biosynthetic process"/>
    <property type="evidence" value="ECO:0007669"/>
    <property type="project" value="UniProtKB-UniPathway"/>
</dbReference>
<dbReference type="AlphaFoldDB" id="A0A0A1TWZ0"/>
<evidence type="ECO:0000256" key="5">
    <source>
        <dbReference type="ARBA" id="ARBA00022695"/>
    </source>
</evidence>
<evidence type="ECO:0000313" key="14">
    <source>
        <dbReference type="Proteomes" id="UP000014680"/>
    </source>
</evidence>
<feature type="domain" description="Cytidyltransferase-like" evidence="12">
    <location>
        <begin position="24"/>
        <end position="144"/>
    </location>
</feature>
<sequence>MISSTLFKHHVVLHVKPKSLPRIYIDGCYDLFHWGHANVFRQACELFNFNCVLVVGICEDSYMKAHNKNPVLTNEERILSVMSCQFVDEIVDGIDTWNLTVDLINELKIDFIFHGVVNSFDISNGKNCYQEIINTGRLKFLERTDCVSTLDFIKRMKNEINKRDLKEVNKHVIDDSLIQTFSLFKKERNENDSVVFIDGCFDMLHVGHYELFRIAKDMGKHLIVGIYDDEIVKQLKGKHFPIMNLKERTLNVLACKYVDEVIQKVPYVVSSQFLDEHNISVVVHGKVLNGVGRECYKQAIEKGIYKEKDSGKTVTSEDLFRRVTQE</sequence>
<keyword evidence="6" id="KW-0443">Lipid metabolism</keyword>
<dbReference type="PANTHER" id="PTHR45780:SF2">
    <property type="entry name" value="ETHANOLAMINE-PHOSPHATE CYTIDYLYLTRANSFERASE"/>
    <property type="match status" value="1"/>
</dbReference>
<evidence type="ECO:0000256" key="9">
    <source>
        <dbReference type="ARBA" id="ARBA00024191"/>
    </source>
</evidence>
<dbReference type="Proteomes" id="UP000014680">
    <property type="component" value="Unassembled WGS sequence"/>
</dbReference>
<evidence type="ECO:0000259" key="12">
    <source>
        <dbReference type="Pfam" id="PF01467"/>
    </source>
</evidence>
<dbReference type="EC" id="2.7.7.14" evidence="10"/>
<accession>A0A0A1TWZ0</accession>
<dbReference type="NCBIfam" id="TIGR00125">
    <property type="entry name" value="cyt_tran_rel"/>
    <property type="match status" value="2"/>
</dbReference>
<evidence type="ECO:0000256" key="2">
    <source>
        <dbReference type="ARBA" id="ARBA00010101"/>
    </source>
</evidence>
<evidence type="ECO:0000256" key="6">
    <source>
        <dbReference type="ARBA" id="ARBA00023098"/>
    </source>
</evidence>
<dbReference type="EMBL" id="KB207030">
    <property type="protein sequence ID" value="ELP85757.1"/>
    <property type="molecule type" value="Genomic_DNA"/>
</dbReference>
<comment type="pathway">
    <text evidence="1">Lipid metabolism.</text>
</comment>
<evidence type="ECO:0000256" key="8">
    <source>
        <dbReference type="ARBA" id="ARBA00023264"/>
    </source>
</evidence>
<keyword evidence="4 13" id="KW-0808">Transferase</keyword>
<evidence type="ECO:0000256" key="7">
    <source>
        <dbReference type="ARBA" id="ARBA00023209"/>
    </source>
</evidence>
<dbReference type="RefSeq" id="XP_004185103.1">
    <property type="nucleotide sequence ID" value="XM_004185055.1"/>
</dbReference>
<feature type="domain" description="Cytidyltransferase-like" evidence="12">
    <location>
        <begin position="197"/>
        <end position="286"/>
    </location>
</feature>
<name>A0A0A1TWZ0_ENTIV</name>
<evidence type="ECO:0000256" key="1">
    <source>
        <dbReference type="ARBA" id="ARBA00005189"/>
    </source>
</evidence>
<dbReference type="SUPFAM" id="SSF52374">
    <property type="entry name" value="Nucleotidylyl transferase"/>
    <property type="match status" value="2"/>
</dbReference>
<dbReference type="UniPathway" id="UPA00558">
    <property type="reaction ID" value="UER00742"/>
</dbReference>
<dbReference type="PANTHER" id="PTHR45780">
    <property type="entry name" value="ETHANOLAMINE-PHOSPHATE CYTIDYLYLTRANSFERASE"/>
    <property type="match status" value="1"/>
</dbReference>